<organism evidence="2 3">
    <name type="scientific">Babjeviella inositovora NRRL Y-12698</name>
    <dbReference type="NCBI Taxonomy" id="984486"/>
    <lineage>
        <taxon>Eukaryota</taxon>
        <taxon>Fungi</taxon>
        <taxon>Dikarya</taxon>
        <taxon>Ascomycota</taxon>
        <taxon>Saccharomycotina</taxon>
        <taxon>Pichiomycetes</taxon>
        <taxon>Serinales incertae sedis</taxon>
        <taxon>Babjeviella</taxon>
    </lineage>
</organism>
<dbReference type="GeneID" id="30145684"/>
<proteinExistence type="predicted"/>
<evidence type="ECO:0000313" key="2">
    <source>
        <dbReference type="EMBL" id="ODQ83271.1"/>
    </source>
</evidence>
<feature type="signal peptide" evidence="1">
    <location>
        <begin position="1"/>
        <end position="21"/>
    </location>
</feature>
<gene>
    <name evidence="2" type="ORF">BABINDRAFT_159703</name>
</gene>
<dbReference type="Proteomes" id="UP000094336">
    <property type="component" value="Unassembled WGS sequence"/>
</dbReference>
<protein>
    <recommendedName>
        <fullName evidence="4">Secreted protein</fullName>
    </recommendedName>
</protein>
<evidence type="ECO:0008006" key="4">
    <source>
        <dbReference type="Google" id="ProtNLM"/>
    </source>
</evidence>
<dbReference type="EMBL" id="KV454426">
    <property type="protein sequence ID" value="ODQ83271.1"/>
    <property type="molecule type" value="Genomic_DNA"/>
</dbReference>
<feature type="chain" id="PRO_5009134544" description="Secreted protein" evidence="1">
    <location>
        <begin position="22"/>
        <end position="90"/>
    </location>
</feature>
<accession>A0A1E3R050</accession>
<dbReference type="AlphaFoldDB" id="A0A1E3R050"/>
<name>A0A1E3R050_9ASCO</name>
<dbReference type="RefSeq" id="XP_018988599.1">
    <property type="nucleotide sequence ID" value="XM_019127831.1"/>
</dbReference>
<keyword evidence="1" id="KW-0732">Signal</keyword>
<evidence type="ECO:0000256" key="1">
    <source>
        <dbReference type="SAM" id="SignalP"/>
    </source>
</evidence>
<keyword evidence="3" id="KW-1185">Reference proteome</keyword>
<evidence type="ECO:0000313" key="3">
    <source>
        <dbReference type="Proteomes" id="UP000094336"/>
    </source>
</evidence>
<reference evidence="3" key="1">
    <citation type="submission" date="2016-05" db="EMBL/GenBank/DDBJ databases">
        <title>Comparative genomics of biotechnologically important yeasts.</title>
        <authorList>
            <consortium name="DOE Joint Genome Institute"/>
            <person name="Riley R."/>
            <person name="Haridas S."/>
            <person name="Wolfe K.H."/>
            <person name="Lopes M.R."/>
            <person name="Hittinger C.T."/>
            <person name="Goker M."/>
            <person name="Salamov A."/>
            <person name="Wisecaver J."/>
            <person name="Long T.M."/>
            <person name="Aerts A.L."/>
            <person name="Barry K."/>
            <person name="Choi C."/>
            <person name="Clum A."/>
            <person name="Coughlan A.Y."/>
            <person name="Deshpande S."/>
            <person name="Douglass A.P."/>
            <person name="Hanson S.J."/>
            <person name="Klenk H.-P."/>
            <person name="Labutti K."/>
            <person name="Lapidus A."/>
            <person name="Lindquist E."/>
            <person name="Lipzen A."/>
            <person name="Meier-Kolthoff J.P."/>
            <person name="Ohm R.A."/>
            <person name="Otillar R.P."/>
            <person name="Pangilinan J."/>
            <person name="Peng Y."/>
            <person name="Rokas A."/>
            <person name="Rosa C.A."/>
            <person name="Scheuner C."/>
            <person name="Sibirny A.A."/>
            <person name="Slot J.C."/>
            <person name="Stielow J.B."/>
            <person name="Sun H."/>
            <person name="Kurtzman C.P."/>
            <person name="Blackwell M."/>
            <person name="Grigoriev I.V."/>
            <person name="Jeffries T.W."/>
        </authorList>
    </citation>
    <scope>NUCLEOTIDE SEQUENCE [LARGE SCALE GENOMIC DNA]</scope>
    <source>
        <strain evidence="3">NRRL Y-12698</strain>
    </source>
</reference>
<sequence length="90" mass="9982">MTGSLLGLVIPLKVLLIYVLAFPPSLLCLSPRNVCSLEAIVSVKFLRHNICIHVSLAPGFCIGLYDQQNTPELGYMISKIHQNWVTAIFQ</sequence>